<dbReference type="CDD" id="cd07770">
    <property type="entry name" value="ASKHA_NBD_FGGY_GntK"/>
    <property type="match status" value="1"/>
</dbReference>
<keyword evidence="8" id="KW-1185">Reference proteome</keyword>
<reference evidence="7 8" key="1">
    <citation type="submission" date="2017-05" db="EMBL/GenBank/DDBJ databases">
        <title>Functional genome analysis of Paenibacillus pasadenensis strain R16: insights on endophytic life style and antifungal activity.</title>
        <authorList>
            <person name="Passera A."/>
            <person name="Marcolungo L."/>
            <person name="Casati P."/>
            <person name="Brasca M."/>
            <person name="Quaglino F."/>
            <person name="Delledonne M."/>
        </authorList>
    </citation>
    <scope>NUCLEOTIDE SEQUENCE [LARGE SCALE GENOMIC DNA]</scope>
    <source>
        <strain evidence="7 8">R16</strain>
    </source>
</reference>
<evidence type="ECO:0000256" key="3">
    <source>
        <dbReference type="ARBA" id="ARBA00022777"/>
    </source>
</evidence>
<dbReference type="InterPro" id="IPR043129">
    <property type="entry name" value="ATPase_NBD"/>
</dbReference>
<dbReference type="InterPro" id="IPR018483">
    <property type="entry name" value="Carb_kinase_FGGY_CS"/>
</dbReference>
<protein>
    <submittedName>
        <fullName evidence="7">Gluconokinase</fullName>
        <ecNumber evidence="7">2.7.1.12</ecNumber>
    </submittedName>
</protein>
<feature type="domain" description="Carbohydrate kinase FGGY C-terminal" evidence="6">
    <location>
        <begin position="273"/>
        <end position="464"/>
    </location>
</feature>
<dbReference type="InterPro" id="IPR018485">
    <property type="entry name" value="FGGY_C"/>
</dbReference>
<evidence type="ECO:0000259" key="5">
    <source>
        <dbReference type="Pfam" id="PF00370"/>
    </source>
</evidence>
<dbReference type="PANTHER" id="PTHR43095:SF2">
    <property type="entry name" value="GLUCONOKINASE"/>
    <property type="match status" value="1"/>
</dbReference>
<feature type="domain" description="Carbohydrate kinase FGGY N-terminal" evidence="5">
    <location>
        <begin position="15"/>
        <end position="263"/>
    </location>
</feature>
<name>A0A2N5N7T2_9BACL</name>
<dbReference type="SUPFAM" id="SSF53067">
    <property type="entry name" value="Actin-like ATPase domain"/>
    <property type="match status" value="2"/>
</dbReference>
<keyword evidence="3 4" id="KW-0418">Kinase</keyword>
<dbReference type="EMBL" id="NFEZ01000004">
    <property type="protein sequence ID" value="PLT46385.1"/>
    <property type="molecule type" value="Genomic_DNA"/>
</dbReference>
<comment type="similarity">
    <text evidence="1 4">Belongs to the FGGY kinase family.</text>
</comment>
<dbReference type="RefSeq" id="WP_101809309.1">
    <property type="nucleotide sequence ID" value="NZ_NFEZ01000004.1"/>
</dbReference>
<proteinExistence type="inferred from homology"/>
<evidence type="ECO:0000256" key="1">
    <source>
        <dbReference type="ARBA" id="ARBA00009156"/>
    </source>
</evidence>
<evidence type="ECO:0000256" key="2">
    <source>
        <dbReference type="ARBA" id="ARBA00022679"/>
    </source>
</evidence>
<dbReference type="InterPro" id="IPR018484">
    <property type="entry name" value="FGGY_N"/>
</dbReference>
<dbReference type="PIRSF" id="PIRSF000538">
    <property type="entry name" value="GlpK"/>
    <property type="match status" value="1"/>
</dbReference>
<keyword evidence="2 4" id="KW-0808">Transferase</keyword>
<dbReference type="AlphaFoldDB" id="A0A2N5N7T2"/>
<evidence type="ECO:0000313" key="7">
    <source>
        <dbReference type="EMBL" id="PLT46385.1"/>
    </source>
</evidence>
<comment type="caution">
    <text evidence="7">The sequence shown here is derived from an EMBL/GenBank/DDBJ whole genome shotgun (WGS) entry which is preliminary data.</text>
</comment>
<evidence type="ECO:0000256" key="4">
    <source>
        <dbReference type="RuleBase" id="RU003733"/>
    </source>
</evidence>
<dbReference type="InterPro" id="IPR050406">
    <property type="entry name" value="FGGY_Carb_Kinase"/>
</dbReference>
<dbReference type="PROSITE" id="PS00933">
    <property type="entry name" value="FGGY_KINASES_1"/>
    <property type="match status" value="1"/>
</dbReference>
<dbReference type="PROSITE" id="PS00445">
    <property type="entry name" value="FGGY_KINASES_2"/>
    <property type="match status" value="1"/>
</dbReference>
<evidence type="ECO:0000313" key="8">
    <source>
        <dbReference type="Proteomes" id="UP000234789"/>
    </source>
</evidence>
<dbReference type="GO" id="GO:0046316">
    <property type="term" value="F:gluconokinase activity"/>
    <property type="evidence" value="ECO:0007669"/>
    <property type="project" value="UniProtKB-EC"/>
</dbReference>
<dbReference type="Proteomes" id="UP000234789">
    <property type="component" value="Unassembled WGS sequence"/>
</dbReference>
<dbReference type="InterPro" id="IPR000577">
    <property type="entry name" value="Carb_kinase_FGGY"/>
</dbReference>
<gene>
    <name evidence="7" type="ORF">B8V81_4816</name>
</gene>
<dbReference type="Pfam" id="PF00370">
    <property type="entry name" value="FGGY_N"/>
    <property type="match status" value="1"/>
</dbReference>
<dbReference type="EC" id="2.7.1.12" evidence="7"/>
<sequence>MDGRVSGPADRLELVAAIDLGTTSAKAVLMNASGGRLSVEAAADCGYPLLAAEPGWAEQDPDQIREAAEQALRQALQALAGRPLQVLALSFSSAMHSLIALDGQGRALTPCITWADQRAAEQARRLREDEALQGLRSRIGVPVHAMLPLCKLVWMREQRPQLHREAACFVGIREYVMRGWTGRPCRVDPSIAGGTGLYGLQGRRWDAEALELAGIGADRLPELAPAAWIDRQGLSEEAAERLGLPAGTPLVLGGADGVLANLGAGAVQDGIASVTVGTSGAVRAAVSRPAADAEGRLFCYELGEGRWIAGGPVNSGGVVFRWVRDKLFPGIAEEAERKGMDPYSYLVELAMQTPPGADGLLCLPHLAGERAPHWNEDARGVFVGLSLEHDRRHLIRAALEGILYGLRSVLEALRETAGPLREIRASGGLLRSAPLRQMLADMTGLPVLLMDTAEASSVGAGRIALEALGRGGEAAPEVPITDRREPDPDAGLTYDRLYGIYRPVFGRLAGTFRELADIQRAGADSR</sequence>
<dbReference type="Gene3D" id="3.30.420.40">
    <property type="match status" value="2"/>
</dbReference>
<dbReference type="PANTHER" id="PTHR43095">
    <property type="entry name" value="SUGAR KINASE"/>
    <property type="match status" value="1"/>
</dbReference>
<organism evidence="7 8">
    <name type="scientific">Paenibacillus pasadenensis</name>
    <dbReference type="NCBI Taxonomy" id="217090"/>
    <lineage>
        <taxon>Bacteria</taxon>
        <taxon>Bacillati</taxon>
        <taxon>Bacillota</taxon>
        <taxon>Bacilli</taxon>
        <taxon>Bacillales</taxon>
        <taxon>Paenibacillaceae</taxon>
        <taxon>Paenibacillus</taxon>
    </lineage>
</organism>
<dbReference type="Pfam" id="PF02782">
    <property type="entry name" value="FGGY_C"/>
    <property type="match status" value="1"/>
</dbReference>
<accession>A0A2N5N7T2</accession>
<evidence type="ECO:0000259" key="6">
    <source>
        <dbReference type="Pfam" id="PF02782"/>
    </source>
</evidence>
<dbReference type="GO" id="GO:0005975">
    <property type="term" value="P:carbohydrate metabolic process"/>
    <property type="evidence" value="ECO:0007669"/>
    <property type="project" value="InterPro"/>
</dbReference>